<protein>
    <recommendedName>
        <fullName evidence="4">SHOCT domain-containing protein</fullName>
    </recommendedName>
</protein>
<reference evidence="2 3" key="1">
    <citation type="submission" date="2019-03" db="EMBL/GenBank/DDBJ databases">
        <title>Genomic Encyclopedia of Type Strains, Phase IV (KMG-IV): sequencing the most valuable type-strain genomes for metagenomic binning, comparative biology and taxonomic classification.</title>
        <authorList>
            <person name="Goeker M."/>
        </authorList>
    </citation>
    <scope>NUCLEOTIDE SEQUENCE [LARGE SCALE GENOMIC DNA]</scope>
    <source>
        <strain evidence="2 3">DSM 46770</strain>
    </source>
</reference>
<dbReference type="RefSeq" id="WP_133743122.1">
    <property type="nucleotide sequence ID" value="NZ_SNYN01000024.1"/>
</dbReference>
<evidence type="ECO:0000313" key="2">
    <source>
        <dbReference type="EMBL" id="TDQ46598.1"/>
    </source>
</evidence>
<evidence type="ECO:0000256" key="1">
    <source>
        <dbReference type="SAM" id="Phobius"/>
    </source>
</evidence>
<comment type="caution">
    <text evidence="2">The sequence shown here is derived from an EMBL/GenBank/DDBJ whole genome shotgun (WGS) entry which is preliminary data.</text>
</comment>
<evidence type="ECO:0000313" key="3">
    <source>
        <dbReference type="Proteomes" id="UP000295281"/>
    </source>
</evidence>
<proteinExistence type="predicted"/>
<accession>A0A4R6UI96</accession>
<dbReference type="Proteomes" id="UP000295281">
    <property type="component" value="Unassembled WGS sequence"/>
</dbReference>
<organism evidence="2 3">
    <name type="scientific">Actinorugispora endophytica</name>
    <dbReference type="NCBI Taxonomy" id="1605990"/>
    <lineage>
        <taxon>Bacteria</taxon>
        <taxon>Bacillati</taxon>
        <taxon>Actinomycetota</taxon>
        <taxon>Actinomycetes</taxon>
        <taxon>Streptosporangiales</taxon>
        <taxon>Nocardiopsidaceae</taxon>
        <taxon>Actinorugispora</taxon>
    </lineage>
</organism>
<keyword evidence="1" id="KW-0812">Transmembrane</keyword>
<dbReference type="AlphaFoldDB" id="A0A4R6UI96"/>
<keyword evidence="3" id="KW-1185">Reference proteome</keyword>
<dbReference type="OrthoDB" id="3748887at2"/>
<keyword evidence="1" id="KW-0472">Membrane</keyword>
<feature type="transmembrane region" description="Helical" evidence="1">
    <location>
        <begin position="34"/>
        <end position="57"/>
    </location>
</feature>
<name>A0A4R6UI96_9ACTN</name>
<gene>
    <name evidence="2" type="ORF">EV190_12433</name>
</gene>
<evidence type="ECO:0008006" key="4">
    <source>
        <dbReference type="Google" id="ProtNLM"/>
    </source>
</evidence>
<keyword evidence="1" id="KW-1133">Transmembrane helix</keyword>
<sequence>MNTGLAAFAAEIAVPALRWGGGRWGDAPSALPLAFHFAGVLMFLLLALLVGVLFFVARRKGRGPWAPQPREAPEVGAQRLLAERFARGDIGVDEFMERASVLNWTPGVPPGAGK</sequence>
<dbReference type="EMBL" id="SNYN01000024">
    <property type="protein sequence ID" value="TDQ46598.1"/>
    <property type="molecule type" value="Genomic_DNA"/>
</dbReference>